<accession>J9BZL8</accession>
<dbReference type="EMBL" id="AMCI01007204">
    <property type="protein sequence ID" value="EJW93015.1"/>
    <property type="molecule type" value="Genomic_DNA"/>
</dbReference>
<protein>
    <submittedName>
        <fullName evidence="1">Uncharacterized protein</fullName>
    </submittedName>
</protein>
<sequence>MHDEVYIFHSFNRIKIFGQLWIFLSCFRQNSFCYFIDKFNCSWGCIFRS</sequence>
<gene>
    <name evidence="1" type="ORF">EVA_18879</name>
</gene>
<dbReference type="AlphaFoldDB" id="J9BZL8"/>
<reference evidence="1" key="1">
    <citation type="journal article" date="2012" name="PLoS ONE">
        <title>Gene sets for utilization of primary and secondary nutrition supplies in the distal gut of endangered iberian lynx.</title>
        <authorList>
            <person name="Alcaide M."/>
            <person name="Messina E."/>
            <person name="Richter M."/>
            <person name="Bargiela R."/>
            <person name="Peplies J."/>
            <person name="Huws S.A."/>
            <person name="Newbold C.J."/>
            <person name="Golyshin P.N."/>
            <person name="Simon M.A."/>
            <person name="Lopez G."/>
            <person name="Yakimov M.M."/>
            <person name="Ferrer M."/>
        </authorList>
    </citation>
    <scope>NUCLEOTIDE SEQUENCE</scope>
</reference>
<comment type="caution">
    <text evidence="1">The sequence shown here is derived from an EMBL/GenBank/DDBJ whole genome shotgun (WGS) entry which is preliminary data.</text>
</comment>
<name>J9BZL8_9ZZZZ</name>
<proteinExistence type="predicted"/>
<organism evidence="1">
    <name type="scientific">gut metagenome</name>
    <dbReference type="NCBI Taxonomy" id="749906"/>
    <lineage>
        <taxon>unclassified sequences</taxon>
        <taxon>metagenomes</taxon>
        <taxon>organismal metagenomes</taxon>
    </lineage>
</organism>
<evidence type="ECO:0000313" key="1">
    <source>
        <dbReference type="EMBL" id="EJW93015.1"/>
    </source>
</evidence>